<evidence type="ECO:0000313" key="2">
    <source>
        <dbReference type="Proteomes" id="UP000759298"/>
    </source>
</evidence>
<organism evidence="1 2">
    <name type="scientific">Alteriqipengyuania abyssalis</name>
    <dbReference type="NCBI Taxonomy" id="2860200"/>
    <lineage>
        <taxon>Bacteria</taxon>
        <taxon>Pseudomonadati</taxon>
        <taxon>Pseudomonadota</taxon>
        <taxon>Alphaproteobacteria</taxon>
        <taxon>Sphingomonadales</taxon>
        <taxon>Erythrobacteraceae</taxon>
        <taxon>Alteriqipengyuania</taxon>
    </lineage>
</organism>
<dbReference type="InterPro" id="IPR046149">
    <property type="entry name" value="DUF6151"/>
</dbReference>
<proteinExistence type="predicted"/>
<evidence type="ECO:0000313" key="1">
    <source>
        <dbReference type="EMBL" id="MBY8338130.1"/>
    </source>
</evidence>
<gene>
    <name evidence="1" type="ORF">KYN89_13855</name>
</gene>
<protein>
    <submittedName>
        <fullName evidence="1">Uncharacterized protein</fullName>
    </submittedName>
</protein>
<sequence length="150" mass="16856">MDEQDAGTPLYQSRCARMRIESGRDRLRCIHLTEEATLRWYAGCCDTPLFNSYKNGKIPYVTTLVGNCDAGARTRLLGEPIGHLFVDDDPACTGAGRRLSMNTLMRRFFVRMVKDIVSGDRRRSALFDPETLEPVSTPTRLTKETTAHVG</sequence>
<dbReference type="Proteomes" id="UP000759298">
    <property type="component" value="Unassembled WGS sequence"/>
</dbReference>
<accession>A0ABS7PGC4</accession>
<reference evidence="1 2" key="1">
    <citation type="submission" date="2021-07" db="EMBL/GenBank/DDBJ databases">
        <title>Alteriqipengyuania abyssalis NZ-12B nov, sp.nov isolated from deep sea sponge in pacific ocean.</title>
        <authorList>
            <person name="Tareen S."/>
            <person name="Wink J."/>
        </authorList>
    </citation>
    <scope>NUCLEOTIDE SEQUENCE [LARGE SCALE GENOMIC DNA]</scope>
    <source>
        <strain evidence="1 2">NZ-12B</strain>
    </source>
</reference>
<dbReference type="Pfam" id="PF19648">
    <property type="entry name" value="DUF6151"/>
    <property type="match status" value="1"/>
</dbReference>
<dbReference type="EMBL" id="JAHWXP010000004">
    <property type="protein sequence ID" value="MBY8338130.1"/>
    <property type="molecule type" value="Genomic_DNA"/>
</dbReference>
<comment type="caution">
    <text evidence="1">The sequence shown here is derived from an EMBL/GenBank/DDBJ whole genome shotgun (WGS) entry which is preliminary data.</text>
</comment>
<keyword evidence="2" id="KW-1185">Reference proteome</keyword>
<name>A0ABS7PGC4_9SPHN</name>